<feature type="domain" description="DUF7204" evidence="1">
    <location>
        <begin position="1"/>
        <end position="50"/>
    </location>
</feature>
<dbReference type="InterPro" id="IPR055628">
    <property type="entry name" value="DUF7204"/>
</dbReference>
<dbReference type="AlphaFoldDB" id="A0A4U9Z6R5"/>
<proteinExistence type="predicted"/>
<protein>
    <submittedName>
        <fullName evidence="2">Phage protein</fullName>
    </submittedName>
</protein>
<dbReference type="Pfam" id="PF23834">
    <property type="entry name" value="DUF7204"/>
    <property type="match status" value="1"/>
</dbReference>
<reference evidence="2 3" key="1">
    <citation type="submission" date="2019-05" db="EMBL/GenBank/DDBJ databases">
        <authorList>
            <consortium name="Pathogen Informatics"/>
        </authorList>
    </citation>
    <scope>NUCLEOTIDE SEQUENCE [LARGE SCALE GENOMIC DNA]</scope>
    <source>
        <strain evidence="2 3">NCTC11062</strain>
    </source>
</reference>
<sequence length="52" mass="6165">MQYKVIVYFDNMVDEILEFKTEGAARKCLAQLKNKYSGQRLYKVEMREVETG</sequence>
<accession>A0A4U9Z6R5</accession>
<evidence type="ECO:0000259" key="1">
    <source>
        <dbReference type="Pfam" id="PF23834"/>
    </source>
</evidence>
<organism evidence="2 3">
    <name type="scientific">Streptococcus anginosus</name>
    <dbReference type="NCBI Taxonomy" id="1328"/>
    <lineage>
        <taxon>Bacteria</taxon>
        <taxon>Bacillati</taxon>
        <taxon>Bacillota</taxon>
        <taxon>Bacilli</taxon>
        <taxon>Lactobacillales</taxon>
        <taxon>Streptococcaceae</taxon>
        <taxon>Streptococcus</taxon>
        <taxon>Streptococcus anginosus group</taxon>
    </lineage>
</organism>
<dbReference type="EMBL" id="CABEID010000001">
    <property type="protein sequence ID" value="VTS36050.1"/>
    <property type="molecule type" value="Genomic_DNA"/>
</dbReference>
<evidence type="ECO:0000313" key="2">
    <source>
        <dbReference type="EMBL" id="VTS36050.1"/>
    </source>
</evidence>
<dbReference type="RefSeq" id="WP_162837491.1">
    <property type="nucleotide sequence ID" value="NZ_CABEID010000001.1"/>
</dbReference>
<dbReference type="Proteomes" id="UP000403538">
    <property type="component" value="Unassembled WGS sequence"/>
</dbReference>
<gene>
    <name evidence="2" type="ORF">NCTC11062_01135</name>
</gene>
<name>A0A4U9Z6R5_STRAP</name>
<evidence type="ECO:0000313" key="3">
    <source>
        <dbReference type="Proteomes" id="UP000403538"/>
    </source>
</evidence>